<dbReference type="GO" id="GO:0019901">
    <property type="term" value="F:protein kinase binding"/>
    <property type="evidence" value="ECO:0007669"/>
    <property type="project" value="TreeGrafter"/>
</dbReference>
<keyword evidence="2" id="KW-0597">Phosphoprotein</keyword>
<protein>
    <recommendedName>
        <fullName evidence="1">protein-tyrosine-phosphatase</fullName>
        <ecNumber evidence="1">3.1.3.48</ecNumber>
    </recommendedName>
</protein>
<dbReference type="PROSITE" id="PS00383">
    <property type="entry name" value="TYR_PHOSPHATASE_1"/>
    <property type="match status" value="1"/>
</dbReference>
<dbReference type="FunFam" id="3.90.190.10:FF:000102">
    <property type="entry name" value="Receptor-type tyrosine-protein phosphatase"/>
    <property type="match status" value="1"/>
</dbReference>
<dbReference type="AlphaFoldDB" id="A0A7M5XN59"/>
<dbReference type="PROSITE" id="PS50056">
    <property type="entry name" value="TYR_PHOSPHATASE_2"/>
    <property type="match status" value="1"/>
</dbReference>
<evidence type="ECO:0000256" key="3">
    <source>
        <dbReference type="ARBA" id="ARBA00022801"/>
    </source>
</evidence>
<evidence type="ECO:0000256" key="4">
    <source>
        <dbReference type="ARBA" id="ARBA00022912"/>
    </source>
</evidence>
<reference evidence="9" key="1">
    <citation type="submission" date="2021-01" db="UniProtKB">
        <authorList>
            <consortium name="EnsemblMetazoa"/>
        </authorList>
    </citation>
    <scope>IDENTIFICATION</scope>
</reference>
<keyword evidence="10" id="KW-1185">Reference proteome</keyword>
<dbReference type="EC" id="3.1.3.48" evidence="1"/>
<evidence type="ECO:0000256" key="6">
    <source>
        <dbReference type="PIRSR" id="PIRSR608356-50"/>
    </source>
</evidence>
<evidence type="ECO:0000256" key="2">
    <source>
        <dbReference type="ARBA" id="ARBA00022553"/>
    </source>
</evidence>
<dbReference type="GO" id="GO:0004725">
    <property type="term" value="F:protein tyrosine phosphatase activity"/>
    <property type="evidence" value="ECO:0007669"/>
    <property type="project" value="UniProtKB-EC"/>
</dbReference>
<dbReference type="SMART" id="SM00404">
    <property type="entry name" value="PTPc_motif"/>
    <property type="match status" value="1"/>
</dbReference>
<dbReference type="PANTHER" id="PTHR46198:SF4">
    <property type="entry name" value="PROTEIN-TYROSINE-PHOSPHATASE"/>
    <property type="match status" value="1"/>
</dbReference>
<dbReference type="OrthoDB" id="9993594at2759"/>
<dbReference type="EnsemblMetazoa" id="CLYHEMT026173.1">
    <property type="protein sequence ID" value="CLYHEMP026173.1"/>
    <property type="gene ID" value="CLYHEMG026173"/>
</dbReference>
<dbReference type="PRINTS" id="PR00700">
    <property type="entry name" value="PRTYPHPHTASE"/>
</dbReference>
<dbReference type="Gene3D" id="3.90.190.10">
    <property type="entry name" value="Protein tyrosine phosphatase superfamily"/>
    <property type="match status" value="1"/>
</dbReference>
<dbReference type="SMART" id="SM00194">
    <property type="entry name" value="PTPc"/>
    <property type="match status" value="1"/>
</dbReference>
<feature type="active site" description="Phosphocysteine intermediate" evidence="6">
    <location>
        <position position="181"/>
    </location>
</feature>
<evidence type="ECO:0000313" key="9">
    <source>
        <dbReference type="EnsemblMetazoa" id="CLYHEMP026173.1"/>
    </source>
</evidence>
<feature type="domain" description="Tyrosine-protein phosphatase" evidence="7">
    <location>
        <begin position="6"/>
        <end position="240"/>
    </location>
</feature>
<keyword evidence="4" id="KW-0904">Protein phosphatase</keyword>
<dbReference type="GO" id="GO:0030054">
    <property type="term" value="C:cell junction"/>
    <property type="evidence" value="ECO:0007669"/>
    <property type="project" value="TreeGrafter"/>
</dbReference>
<dbReference type="InterPro" id="IPR000242">
    <property type="entry name" value="PTP_cat"/>
</dbReference>
<evidence type="ECO:0000256" key="1">
    <source>
        <dbReference type="ARBA" id="ARBA00013064"/>
    </source>
</evidence>
<dbReference type="InterPro" id="IPR016130">
    <property type="entry name" value="Tyr_Pase_AS"/>
</dbReference>
<proteinExistence type="predicted"/>
<evidence type="ECO:0000313" key="10">
    <source>
        <dbReference type="Proteomes" id="UP000594262"/>
    </source>
</evidence>
<dbReference type="InterPro" id="IPR000387">
    <property type="entry name" value="Tyr_Pase_dom"/>
</dbReference>
<dbReference type="PANTHER" id="PTHR46198">
    <property type="entry name" value="PROTEIN-TYROSINE-PHOSPHATASE"/>
    <property type="match status" value="1"/>
</dbReference>
<dbReference type="CDD" id="cd14547">
    <property type="entry name" value="PTPc-KIM"/>
    <property type="match status" value="1"/>
</dbReference>
<dbReference type="InterPro" id="IPR008356">
    <property type="entry name" value="Tyr_Pase_KIM-con"/>
</dbReference>
<dbReference type="Proteomes" id="UP000594262">
    <property type="component" value="Unplaced"/>
</dbReference>
<evidence type="ECO:0000259" key="7">
    <source>
        <dbReference type="PROSITE" id="PS50055"/>
    </source>
</evidence>
<dbReference type="SUPFAM" id="SSF52799">
    <property type="entry name" value="(Phosphotyrosine protein) phosphatases II"/>
    <property type="match status" value="1"/>
</dbReference>
<dbReference type="PROSITE" id="PS50055">
    <property type="entry name" value="TYR_PHOSPHATASE_PTP"/>
    <property type="match status" value="1"/>
</dbReference>
<organism evidence="9 10">
    <name type="scientific">Clytia hemisphaerica</name>
    <dbReference type="NCBI Taxonomy" id="252671"/>
    <lineage>
        <taxon>Eukaryota</taxon>
        <taxon>Metazoa</taxon>
        <taxon>Cnidaria</taxon>
        <taxon>Hydrozoa</taxon>
        <taxon>Hydroidolina</taxon>
        <taxon>Leptothecata</taxon>
        <taxon>Obeliida</taxon>
        <taxon>Clytiidae</taxon>
        <taxon>Clytia</taxon>
    </lineage>
</organism>
<dbReference type="Pfam" id="PF00102">
    <property type="entry name" value="Y_phosphatase"/>
    <property type="match status" value="1"/>
</dbReference>
<dbReference type="GO" id="GO:0005886">
    <property type="term" value="C:plasma membrane"/>
    <property type="evidence" value="ECO:0007669"/>
    <property type="project" value="TreeGrafter"/>
</dbReference>
<evidence type="ECO:0000256" key="5">
    <source>
        <dbReference type="ARBA" id="ARBA00051722"/>
    </source>
</evidence>
<keyword evidence="3" id="KW-0378">Hydrolase</keyword>
<dbReference type="InterPro" id="IPR003595">
    <property type="entry name" value="Tyr_Pase_cat"/>
</dbReference>
<comment type="catalytic activity">
    <reaction evidence="5">
        <text>O-phospho-L-tyrosyl-[protein] + H2O = L-tyrosyl-[protein] + phosphate</text>
        <dbReference type="Rhea" id="RHEA:10684"/>
        <dbReference type="Rhea" id="RHEA-COMP:10136"/>
        <dbReference type="Rhea" id="RHEA-COMP:20101"/>
        <dbReference type="ChEBI" id="CHEBI:15377"/>
        <dbReference type="ChEBI" id="CHEBI:43474"/>
        <dbReference type="ChEBI" id="CHEBI:46858"/>
        <dbReference type="ChEBI" id="CHEBI:61978"/>
        <dbReference type="EC" id="3.1.3.48"/>
    </reaction>
</comment>
<dbReference type="InterPro" id="IPR029021">
    <property type="entry name" value="Prot-tyrosine_phosphatase-like"/>
</dbReference>
<name>A0A7M5XN59_9CNID</name>
<dbReference type="GO" id="GO:0007165">
    <property type="term" value="P:signal transduction"/>
    <property type="evidence" value="ECO:0007669"/>
    <property type="project" value="TreeGrafter"/>
</dbReference>
<sequence>MKYSLKNRYSDILPNAKSIVSLRGDGRKDSSSKYINANFIRGYDGIPDQFVATQGPLPCTVIDFWHMVWQYRATAIVMITKLKEKNREKCVQYWPSPGTTTQSVYGDITVTFESEEHRDGYTVISLNISHKGQDEHRKILHYWFTAWPDHHVPKSCTQVVSLAEEVIESHQHTGLPIVVHCSAGRGRTGCFIAIFNGIVQINEDNRVDILKIVSQMRIQRGGMVAKDHQYKFIYNALHEYWSKKLQLSPTLSRFSLDDDMTELSDPDEDVDGDYSYTLHHAFSFAE</sequence>
<dbReference type="GO" id="GO:0005829">
    <property type="term" value="C:cytosol"/>
    <property type="evidence" value="ECO:0007669"/>
    <property type="project" value="TreeGrafter"/>
</dbReference>
<feature type="domain" description="Tyrosine specific protein phosphatases" evidence="8">
    <location>
        <begin position="157"/>
        <end position="231"/>
    </location>
</feature>
<evidence type="ECO:0000259" key="8">
    <source>
        <dbReference type="PROSITE" id="PS50056"/>
    </source>
</evidence>
<accession>A0A7M5XN59</accession>